<dbReference type="AlphaFoldDB" id="A0A7S2SV54"/>
<organism evidence="2">
    <name type="scientific">Rhizochromulina marina</name>
    <dbReference type="NCBI Taxonomy" id="1034831"/>
    <lineage>
        <taxon>Eukaryota</taxon>
        <taxon>Sar</taxon>
        <taxon>Stramenopiles</taxon>
        <taxon>Ochrophyta</taxon>
        <taxon>Dictyochophyceae</taxon>
        <taxon>Rhizochromulinales</taxon>
        <taxon>Rhizochromulina</taxon>
    </lineage>
</organism>
<evidence type="ECO:0008006" key="3">
    <source>
        <dbReference type="Google" id="ProtNLM"/>
    </source>
</evidence>
<evidence type="ECO:0000256" key="1">
    <source>
        <dbReference type="SAM" id="MobiDB-lite"/>
    </source>
</evidence>
<reference evidence="2" key="1">
    <citation type="submission" date="2021-01" db="EMBL/GenBank/DDBJ databases">
        <authorList>
            <person name="Corre E."/>
            <person name="Pelletier E."/>
            <person name="Niang G."/>
            <person name="Scheremetjew M."/>
            <person name="Finn R."/>
            <person name="Kale V."/>
            <person name="Holt S."/>
            <person name="Cochrane G."/>
            <person name="Meng A."/>
            <person name="Brown T."/>
            <person name="Cohen L."/>
        </authorList>
    </citation>
    <scope>NUCLEOTIDE SEQUENCE</scope>
    <source>
        <strain evidence="2">CCMP1243</strain>
    </source>
</reference>
<gene>
    <name evidence="2" type="ORF">RMAR1173_LOCUS21360</name>
</gene>
<name>A0A7S2SV54_9STRA</name>
<sequence length="218" mass="23321">MTAMPLGLGSMAGKSRPETGVQLRNEPSRGSDGQVTAELEASTGNVIAISFYSPWPLVTGAFYDVESRDRSNGEGCYVQVTPLEGSKSLEGLPSSFFTEQILSSKGRFGAYGVPVNVKMVSSRMEGAIRVLEFTFSALSPTYAEVPRHAVVAVTAPEGAKEVVMLVGTASAARWNKGASKLLSEATSSFRATTFKPARAKKAKRNIFAVEEEEEEEQA</sequence>
<dbReference type="EMBL" id="HBHJ01032211">
    <property type="protein sequence ID" value="CAD9710367.1"/>
    <property type="molecule type" value="Transcribed_RNA"/>
</dbReference>
<proteinExistence type="predicted"/>
<accession>A0A7S2SV54</accession>
<evidence type="ECO:0000313" key="2">
    <source>
        <dbReference type="EMBL" id="CAD9710367.1"/>
    </source>
</evidence>
<protein>
    <recommendedName>
        <fullName evidence="3">PsbP C-terminal domain-containing protein</fullName>
    </recommendedName>
</protein>
<feature type="region of interest" description="Disordered" evidence="1">
    <location>
        <begin position="1"/>
        <end position="33"/>
    </location>
</feature>
<dbReference type="Gene3D" id="3.40.1000.10">
    <property type="entry name" value="Mog1/PsbP, alpha/beta/alpha sandwich"/>
    <property type="match status" value="1"/>
</dbReference>